<feature type="coiled-coil region" evidence="3">
    <location>
        <begin position="704"/>
        <end position="735"/>
    </location>
</feature>
<organism evidence="6 7">
    <name type="scientific">Chrysochromulina tobinii</name>
    <dbReference type="NCBI Taxonomy" id="1460289"/>
    <lineage>
        <taxon>Eukaryota</taxon>
        <taxon>Haptista</taxon>
        <taxon>Haptophyta</taxon>
        <taxon>Prymnesiophyceae</taxon>
        <taxon>Prymnesiales</taxon>
        <taxon>Chrysochromulinaceae</taxon>
        <taxon>Chrysochromulina</taxon>
    </lineage>
</organism>
<dbReference type="OrthoDB" id="191686at2759"/>
<dbReference type="InterPro" id="IPR002048">
    <property type="entry name" value="EF_hand_dom"/>
</dbReference>
<proteinExistence type="predicted"/>
<evidence type="ECO:0000313" key="6">
    <source>
        <dbReference type="EMBL" id="KOO23772.1"/>
    </source>
</evidence>
<dbReference type="Pfam" id="PF13499">
    <property type="entry name" value="EF-hand_7"/>
    <property type="match status" value="1"/>
</dbReference>
<dbReference type="InterPro" id="IPR050145">
    <property type="entry name" value="Centrin_CML-like"/>
</dbReference>
<dbReference type="PROSITE" id="PS00018">
    <property type="entry name" value="EF_HAND_1"/>
    <property type="match status" value="3"/>
</dbReference>
<keyword evidence="3" id="KW-0175">Coiled coil</keyword>
<evidence type="ECO:0000256" key="2">
    <source>
        <dbReference type="ARBA" id="ARBA00022837"/>
    </source>
</evidence>
<dbReference type="Proteomes" id="UP000037460">
    <property type="component" value="Unassembled WGS sequence"/>
</dbReference>
<comment type="caution">
    <text evidence="6">The sequence shown here is derived from an EMBL/GenBank/DDBJ whole genome shotgun (WGS) entry which is preliminary data.</text>
</comment>
<reference evidence="7" key="1">
    <citation type="journal article" date="2015" name="PLoS Genet.">
        <title>Genome Sequence and Transcriptome Analyses of Chrysochromulina tobin: Metabolic Tools for Enhanced Algal Fitness in the Prominent Order Prymnesiales (Haptophyceae).</title>
        <authorList>
            <person name="Hovde B.T."/>
            <person name="Deodato C.R."/>
            <person name="Hunsperger H.M."/>
            <person name="Ryken S.A."/>
            <person name="Yost W."/>
            <person name="Jha R.K."/>
            <person name="Patterson J."/>
            <person name="Monnat R.J. Jr."/>
            <person name="Barlow S.B."/>
            <person name="Starkenburg S.R."/>
            <person name="Cattolico R.A."/>
        </authorList>
    </citation>
    <scope>NUCLEOTIDE SEQUENCE</scope>
    <source>
        <strain evidence="7">CCMP291</strain>
    </source>
</reference>
<feature type="region of interest" description="Disordered" evidence="4">
    <location>
        <begin position="60"/>
        <end position="84"/>
    </location>
</feature>
<dbReference type="PROSITE" id="PS50222">
    <property type="entry name" value="EF_HAND_2"/>
    <property type="match status" value="3"/>
</dbReference>
<dbReference type="Pfam" id="PF13202">
    <property type="entry name" value="EF-hand_5"/>
    <property type="match status" value="1"/>
</dbReference>
<keyword evidence="1" id="KW-0677">Repeat</keyword>
<feature type="domain" description="EF-hand" evidence="5">
    <location>
        <begin position="653"/>
        <end position="688"/>
    </location>
</feature>
<evidence type="ECO:0000313" key="7">
    <source>
        <dbReference type="Proteomes" id="UP000037460"/>
    </source>
</evidence>
<dbReference type="SMART" id="SM00054">
    <property type="entry name" value="EFh"/>
    <property type="match status" value="3"/>
</dbReference>
<name>A0A0M0JBL5_9EUKA</name>
<accession>A0A0M0JBL5</accession>
<dbReference type="GO" id="GO:0005509">
    <property type="term" value="F:calcium ion binding"/>
    <property type="evidence" value="ECO:0007669"/>
    <property type="project" value="InterPro"/>
</dbReference>
<keyword evidence="2" id="KW-0106">Calcium</keyword>
<sequence>MQCDPVALLALNSRKIQVQKSLREQCPNLYKPISKEQFVQIVVDASEKREARMPPQVNNIGAVNAPLRSSSRPTSGLPPPEMMQRLPTPELMQRLRNPNTSDHDRRLLLQHDKKTRPRPAAGVDHSAAINCPSHERTTEELGTAAAHIFDHISRAGHRGSGVVTVREAISYFRFGHGSAAGEPRPLSPVSLLTSSDASLSDRRAALAYDDPPAGGAILGRPSTRKHVLEPLASASSISASSWIEFAPASRLHSAEVATWGDDDLRRSSLTGIRHTASAPNGIALTETRHTASAPDAMALKRHRRSGTQPPKAVLRMLGARFGKMRRRVGAAMEALHDGRGGCNLDALIDTLSELGAEALPPLILSTDEVRALAELYVVSRDPIPEGEMPATVGLRDFLRDLWSGTLTHAAKVPLRSLYIAESRNLKSAGSDALNEQCDSQVQRSDSPTAESQGTQDSRQQAGATDEADGRPKSKQGKWGMLLRRPTKPNVMLREVDWWRTAGSNGSNSSDAQRAATTLVEKIKEVADEKGYVTLPKFRSVMWTLGVIKSSIEDADGVFGSIDLNGNGKVTFEELKMAIDCVINEDTEAKIERLVRADQEMEAAAVQRLRDRLASQAARVLDLFRQWDVDGDGTVTREEFRKAMLGPELGFNDASPENINGLFNAFDKDGEGQISFRELHRMLRTVKRAEKKIKVVAPTEPPCDMAALRLQMRKDLEEMANQNEKNERELAAVMNARIPSRERVSSQ</sequence>
<dbReference type="EMBL" id="JWZX01003158">
    <property type="protein sequence ID" value="KOO23772.1"/>
    <property type="molecule type" value="Genomic_DNA"/>
</dbReference>
<evidence type="ECO:0000259" key="5">
    <source>
        <dbReference type="PROSITE" id="PS50222"/>
    </source>
</evidence>
<feature type="region of interest" description="Disordered" evidence="4">
    <location>
        <begin position="430"/>
        <end position="483"/>
    </location>
</feature>
<protein>
    <submittedName>
        <fullName evidence="6">Calmodulin-like protein 12-like protein</fullName>
    </submittedName>
</protein>
<evidence type="ECO:0000256" key="1">
    <source>
        <dbReference type="ARBA" id="ARBA00022737"/>
    </source>
</evidence>
<evidence type="ECO:0000256" key="3">
    <source>
        <dbReference type="SAM" id="Coils"/>
    </source>
</evidence>
<keyword evidence="7" id="KW-1185">Reference proteome</keyword>
<feature type="compositionally biased region" description="Polar residues" evidence="4">
    <location>
        <begin position="60"/>
        <end position="74"/>
    </location>
</feature>
<dbReference type="CDD" id="cd00051">
    <property type="entry name" value="EFh"/>
    <property type="match status" value="2"/>
</dbReference>
<evidence type="ECO:0000256" key="4">
    <source>
        <dbReference type="SAM" id="MobiDB-lite"/>
    </source>
</evidence>
<dbReference type="AlphaFoldDB" id="A0A0M0JBL5"/>
<feature type="domain" description="EF-hand" evidence="5">
    <location>
        <begin position="549"/>
        <end position="584"/>
    </location>
</feature>
<gene>
    <name evidence="6" type="ORF">Ctob_000869</name>
</gene>
<dbReference type="PANTHER" id="PTHR23050">
    <property type="entry name" value="CALCIUM BINDING PROTEIN"/>
    <property type="match status" value="1"/>
</dbReference>
<dbReference type="InterPro" id="IPR018247">
    <property type="entry name" value="EF_Hand_1_Ca_BS"/>
</dbReference>
<feature type="compositionally biased region" description="Polar residues" evidence="4">
    <location>
        <begin position="436"/>
        <end position="462"/>
    </location>
</feature>
<dbReference type="InterPro" id="IPR011992">
    <property type="entry name" value="EF-hand-dom_pair"/>
</dbReference>
<dbReference type="Gene3D" id="1.10.238.10">
    <property type="entry name" value="EF-hand"/>
    <property type="match status" value="2"/>
</dbReference>
<dbReference type="SUPFAM" id="SSF47473">
    <property type="entry name" value="EF-hand"/>
    <property type="match status" value="1"/>
</dbReference>
<feature type="domain" description="EF-hand" evidence="5">
    <location>
        <begin position="614"/>
        <end position="649"/>
    </location>
</feature>